<dbReference type="Proteomes" id="UP001055811">
    <property type="component" value="Linkage Group LG03"/>
</dbReference>
<accession>A0ACB9F1U4</accession>
<organism evidence="1 2">
    <name type="scientific">Cichorium intybus</name>
    <name type="common">Chicory</name>
    <dbReference type="NCBI Taxonomy" id="13427"/>
    <lineage>
        <taxon>Eukaryota</taxon>
        <taxon>Viridiplantae</taxon>
        <taxon>Streptophyta</taxon>
        <taxon>Embryophyta</taxon>
        <taxon>Tracheophyta</taxon>
        <taxon>Spermatophyta</taxon>
        <taxon>Magnoliopsida</taxon>
        <taxon>eudicotyledons</taxon>
        <taxon>Gunneridae</taxon>
        <taxon>Pentapetalae</taxon>
        <taxon>asterids</taxon>
        <taxon>campanulids</taxon>
        <taxon>Asterales</taxon>
        <taxon>Asteraceae</taxon>
        <taxon>Cichorioideae</taxon>
        <taxon>Cichorieae</taxon>
        <taxon>Cichoriinae</taxon>
        <taxon>Cichorium</taxon>
    </lineage>
</organism>
<name>A0ACB9F1U4_CICIN</name>
<evidence type="ECO:0000313" key="1">
    <source>
        <dbReference type="EMBL" id="KAI3764666.1"/>
    </source>
</evidence>
<protein>
    <submittedName>
        <fullName evidence="1">Uncharacterized protein</fullName>
    </submittedName>
</protein>
<gene>
    <name evidence="1" type="ORF">L2E82_14677</name>
</gene>
<keyword evidence="2" id="KW-1185">Reference proteome</keyword>
<sequence>MKDSNSNKSSSFIEGISKQLYVKKPSELKRSFVKIVNCHESVIYILAPLRYAIIYGWSDASIVLGAVGKIHIWFQTFNPTFV</sequence>
<reference evidence="2" key="1">
    <citation type="journal article" date="2022" name="Mol. Ecol. Resour.">
        <title>The genomes of chicory, endive, great burdock and yacon provide insights into Asteraceae palaeo-polyploidization history and plant inulin production.</title>
        <authorList>
            <person name="Fan W."/>
            <person name="Wang S."/>
            <person name="Wang H."/>
            <person name="Wang A."/>
            <person name="Jiang F."/>
            <person name="Liu H."/>
            <person name="Zhao H."/>
            <person name="Xu D."/>
            <person name="Zhang Y."/>
        </authorList>
    </citation>
    <scope>NUCLEOTIDE SEQUENCE [LARGE SCALE GENOMIC DNA]</scope>
    <source>
        <strain evidence="2">cv. Punajuju</strain>
    </source>
</reference>
<dbReference type="EMBL" id="CM042011">
    <property type="protein sequence ID" value="KAI3764666.1"/>
    <property type="molecule type" value="Genomic_DNA"/>
</dbReference>
<comment type="caution">
    <text evidence="1">The sequence shown here is derived from an EMBL/GenBank/DDBJ whole genome shotgun (WGS) entry which is preliminary data.</text>
</comment>
<reference evidence="1 2" key="2">
    <citation type="journal article" date="2022" name="Mol. Ecol. Resour.">
        <title>The genomes of chicory, endive, great burdock and yacon provide insights into Asteraceae paleo-polyploidization history and plant inulin production.</title>
        <authorList>
            <person name="Fan W."/>
            <person name="Wang S."/>
            <person name="Wang H."/>
            <person name="Wang A."/>
            <person name="Jiang F."/>
            <person name="Liu H."/>
            <person name="Zhao H."/>
            <person name="Xu D."/>
            <person name="Zhang Y."/>
        </authorList>
    </citation>
    <scope>NUCLEOTIDE SEQUENCE [LARGE SCALE GENOMIC DNA]</scope>
    <source>
        <strain evidence="2">cv. Punajuju</strain>
        <tissue evidence="1">Leaves</tissue>
    </source>
</reference>
<evidence type="ECO:0000313" key="2">
    <source>
        <dbReference type="Proteomes" id="UP001055811"/>
    </source>
</evidence>
<proteinExistence type="predicted"/>